<proteinExistence type="inferred from homology"/>
<dbReference type="GO" id="GO:0048029">
    <property type="term" value="F:monosaccharide binding"/>
    <property type="evidence" value="ECO:0007669"/>
    <property type="project" value="TreeGrafter"/>
</dbReference>
<accession>A0A498Q5G2</accession>
<dbReference type="GO" id="GO:0003872">
    <property type="term" value="F:6-phosphofructokinase activity"/>
    <property type="evidence" value="ECO:0007669"/>
    <property type="project" value="UniProtKB-UniRule"/>
</dbReference>
<dbReference type="Gene3D" id="3.40.50.460">
    <property type="entry name" value="Phosphofructokinase domain"/>
    <property type="match status" value="1"/>
</dbReference>
<evidence type="ECO:0000256" key="5">
    <source>
        <dbReference type="ARBA" id="ARBA00022723"/>
    </source>
</evidence>
<dbReference type="GO" id="GO:0030388">
    <property type="term" value="P:fructose 1,6-bisphosphate metabolic process"/>
    <property type="evidence" value="ECO:0007669"/>
    <property type="project" value="TreeGrafter"/>
</dbReference>
<keyword evidence="12" id="KW-1185">Reference proteome</keyword>
<dbReference type="HAMAP" id="MF_01976">
    <property type="entry name" value="Phosphofructokinase_III"/>
    <property type="match status" value="1"/>
</dbReference>
<keyword evidence="9" id="KW-0547">Nucleotide-binding</keyword>
<keyword evidence="3 9" id="KW-0963">Cytoplasm</keyword>
<evidence type="ECO:0000259" key="10">
    <source>
        <dbReference type="Pfam" id="PF00365"/>
    </source>
</evidence>
<evidence type="ECO:0000256" key="6">
    <source>
        <dbReference type="ARBA" id="ARBA00022777"/>
    </source>
</evidence>
<dbReference type="Proteomes" id="UP000267289">
    <property type="component" value="Unassembled WGS sequence"/>
</dbReference>
<feature type="binding site" evidence="9">
    <location>
        <position position="318"/>
    </location>
    <ligand>
        <name>substrate</name>
        <note>ligand shared between dimeric partners</note>
    </ligand>
</feature>
<comment type="catalytic activity">
    <reaction evidence="9">
        <text>beta-D-fructose 6-phosphate + ATP = beta-D-fructose 1,6-bisphosphate + ADP + H(+)</text>
        <dbReference type="Rhea" id="RHEA:16109"/>
        <dbReference type="ChEBI" id="CHEBI:15378"/>
        <dbReference type="ChEBI" id="CHEBI:30616"/>
        <dbReference type="ChEBI" id="CHEBI:32966"/>
        <dbReference type="ChEBI" id="CHEBI:57634"/>
        <dbReference type="ChEBI" id="CHEBI:456216"/>
        <dbReference type="EC" id="2.7.1.11"/>
    </reaction>
</comment>
<feature type="active site" description="Proton acceptor" evidence="9">
    <location>
        <position position="181"/>
    </location>
</feature>
<dbReference type="GO" id="GO:0006002">
    <property type="term" value="P:fructose 6-phosphate metabolic process"/>
    <property type="evidence" value="ECO:0007669"/>
    <property type="project" value="InterPro"/>
</dbReference>
<protein>
    <recommendedName>
        <fullName evidence="9">ATP-dependent 6-phosphofructokinase</fullName>
        <shortName evidence="9">ATP-PFK</shortName>
        <shortName evidence="9">Phosphofructokinase</shortName>
        <ecNumber evidence="9">2.7.1.11</ecNumber>
    </recommendedName>
    <alternativeName>
        <fullName evidence="9">Phosphohexokinase</fullName>
    </alternativeName>
</protein>
<dbReference type="InterPro" id="IPR012829">
    <property type="entry name" value="Phosphofructokinase_III"/>
</dbReference>
<dbReference type="GO" id="GO:0061621">
    <property type="term" value="P:canonical glycolysis"/>
    <property type="evidence" value="ECO:0007669"/>
    <property type="project" value="TreeGrafter"/>
</dbReference>
<dbReference type="GO" id="GO:0046872">
    <property type="term" value="F:metal ion binding"/>
    <property type="evidence" value="ECO:0007669"/>
    <property type="project" value="UniProtKB-KW"/>
</dbReference>
<dbReference type="PANTHER" id="PTHR13697:SF52">
    <property type="entry name" value="ATP-DEPENDENT 6-PHOSPHOFRUCTOKINASE 3"/>
    <property type="match status" value="1"/>
</dbReference>
<dbReference type="InterPro" id="IPR035966">
    <property type="entry name" value="PKF_sf"/>
</dbReference>
<dbReference type="NCBIfam" id="NF002872">
    <property type="entry name" value="PRK03202.1"/>
    <property type="match status" value="1"/>
</dbReference>
<dbReference type="GO" id="GO:0005945">
    <property type="term" value="C:6-phosphofructokinase complex"/>
    <property type="evidence" value="ECO:0007669"/>
    <property type="project" value="TreeGrafter"/>
</dbReference>
<dbReference type="GO" id="GO:0070095">
    <property type="term" value="F:fructose-6-phosphate binding"/>
    <property type="evidence" value="ECO:0007669"/>
    <property type="project" value="TreeGrafter"/>
</dbReference>
<name>A0A498Q5G2_9MYCO</name>
<evidence type="ECO:0000256" key="3">
    <source>
        <dbReference type="ARBA" id="ARBA00022490"/>
    </source>
</evidence>
<keyword evidence="4 9" id="KW-0808">Transferase</keyword>
<feature type="binding site" evidence="9">
    <location>
        <position position="216"/>
    </location>
    <ligand>
        <name>substrate</name>
        <note>ligand shared between dimeric partners</note>
    </ligand>
</feature>
<feature type="binding site" evidence="9">
    <location>
        <position position="157"/>
    </location>
    <ligand>
        <name>Mg(2+)</name>
        <dbReference type="ChEBI" id="CHEBI:18420"/>
        <note>catalytic</note>
    </ligand>
</feature>
<dbReference type="EC" id="2.7.1.11" evidence="9"/>
<gene>
    <name evidence="11" type="primary">pfkA2</name>
    <name evidence="9" type="synonym">pfkA</name>
    <name evidence="11" type="ORF">LAUMK13_03305</name>
</gene>
<dbReference type="EMBL" id="UPHQ01000169">
    <property type="protein sequence ID" value="VBA40936.1"/>
    <property type="molecule type" value="Genomic_DNA"/>
</dbReference>
<comment type="subcellular location">
    <subcellularLocation>
        <location evidence="9">Cytoplasm</location>
    </subcellularLocation>
</comment>
<feature type="binding site" description="in other chain" evidence="9">
    <location>
        <begin position="324"/>
        <end position="327"/>
    </location>
    <ligand>
        <name>substrate</name>
        <note>ligand shared between dimeric partners</note>
    </ligand>
</feature>
<keyword evidence="9" id="KW-0067">ATP-binding</keyword>
<dbReference type="InterPro" id="IPR000023">
    <property type="entry name" value="Phosphofructokinase_dom"/>
</dbReference>
<evidence type="ECO:0000256" key="9">
    <source>
        <dbReference type="HAMAP-Rule" id="MF_01976"/>
    </source>
</evidence>
<keyword evidence="6 9" id="KW-0418">Kinase</keyword>
<dbReference type="PRINTS" id="PR00476">
    <property type="entry name" value="PHFRCTKINASE"/>
</dbReference>
<evidence type="ECO:0000256" key="7">
    <source>
        <dbReference type="ARBA" id="ARBA00022842"/>
    </source>
</evidence>
<evidence type="ECO:0000313" key="11">
    <source>
        <dbReference type="EMBL" id="VBA40936.1"/>
    </source>
</evidence>
<comment type="subunit">
    <text evidence="9">Homodimer or homotetramer.</text>
</comment>
<keyword evidence="8 9" id="KW-0324">Glycolysis</keyword>
<evidence type="ECO:0000256" key="4">
    <source>
        <dbReference type="ARBA" id="ARBA00022679"/>
    </source>
</evidence>
<feature type="binding site" description="in other chain" evidence="9">
    <location>
        <position position="276"/>
    </location>
    <ligand>
        <name>substrate</name>
        <note>ligand shared between dimeric partners</note>
    </ligand>
</feature>
<dbReference type="SUPFAM" id="SSF53784">
    <property type="entry name" value="Phosphofructokinase"/>
    <property type="match status" value="1"/>
</dbReference>
<dbReference type="AlphaFoldDB" id="A0A498Q5G2"/>
<evidence type="ECO:0000256" key="1">
    <source>
        <dbReference type="ARBA" id="ARBA00001946"/>
    </source>
</evidence>
<dbReference type="GO" id="GO:0047334">
    <property type="term" value="F:diphosphate-fructose-6-phosphate 1-phosphotransferase activity"/>
    <property type="evidence" value="ECO:0007669"/>
    <property type="project" value="InterPro"/>
</dbReference>
<dbReference type="Pfam" id="PF00365">
    <property type="entry name" value="PFK"/>
    <property type="match status" value="1"/>
</dbReference>
<feature type="binding site" evidence="9">
    <location>
        <position position="47"/>
    </location>
    <ligand>
        <name>ATP</name>
        <dbReference type="ChEBI" id="CHEBI:30616"/>
    </ligand>
</feature>
<dbReference type="InterPro" id="IPR015912">
    <property type="entry name" value="Phosphofructokinase_CS"/>
</dbReference>
<comment type="similarity">
    <text evidence="9">Belongs to the phosphofructokinase type A (PFKA) family. Mixed-substrate PFK group III subfamily.</text>
</comment>
<keyword evidence="7 9" id="KW-0460">Magnesium</keyword>
<feature type="binding site" evidence="9">
    <location>
        <begin position="156"/>
        <end position="159"/>
    </location>
    <ligand>
        <name>ATP</name>
        <dbReference type="ChEBI" id="CHEBI:30616"/>
    </ligand>
</feature>
<dbReference type="GO" id="GO:0042802">
    <property type="term" value="F:identical protein binding"/>
    <property type="evidence" value="ECO:0007669"/>
    <property type="project" value="TreeGrafter"/>
</dbReference>
<evidence type="ECO:0000256" key="2">
    <source>
        <dbReference type="ARBA" id="ARBA00004679"/>
    </source>
</evidence>
<dbReference type="GO" id="GO:0016208">
    <property type="term" value="F:AMP binding"/>
    <property type="evidence" value="ECO:0007669"/>
    <property type="project" value="TreeGrafter"/>
</dbReference>
<dbReference type="UniPathway" id="UPA00109">
    <property type="reaction ID" value="UER00182"/>
</dbReference>
<comment type="cofactor">
    <cofactor evidence="1 9">
        <name>Mg(2+)</name>
        <dbReference type="ChEBI" id="CHEBI:18420"/>
    </cofactor>
</comment>
<dbReference type="InterPro" id="IPR022953">
    <property type="entry name" value="ATP_PFK"/>
</dbReference>
<organism evidence="11 12">
    <name type="scientific">Mycobacterium innocens</name>
    <dbReference type="NCBI Taxonomy" id="2341083"/>
    <lineage>
        <taxon>Bacteria</taxon>
        <taxon>Bacillati</taxon>
        <taxon>Actinomycetota</taxon>
        <taxon>Actinomycetes</taxon>
        <taxon>Mycobacteriales</taxon>
        <taxon>Mycobacteriaceae</taxon>
        <taxon>Mycobacterium</taxon>
    </lineage>
</organism>
<dbReference type="PANTHER" id="PTHR13697">
    <property type="entry name" value="PHOSPHOFRUCTOKINASE"/>
    <property type="match status" value="1"/>
</dbReference>
<feature type="binding site" evidence="9">
    <location>
        <begin position="115"/>
        <end position="116"/>
    </location>
    <ligand>
        <name>ATP</name>
        <dbReference type="ChEBI" id="CHEBI:30616"/>
    </ligand>
</feature>
<dbReference type="Gene3D" id="3.40.50.450">
    <property type="match status" value="1"/>
</dbReference>
<keyword evidence="5 9" id="KW-0479">Metal-binding</keyword>
<comment type="function">
    <text evidence="9">Catalyzes the phosphorylation of D-fructose 6-phosphate to fructose 1,6-bisphosphate by ATP, the first committing step of glycolysis.</text>
</comment>
<evidence type="ECO:0000313" key="12">
    <source>
        <dbReference type="Proteomes" id="UP000267289"/>
    </source>
</evidence>
<reference evidence="11 12" key="1">
    <citation type="submission" date="2018-09" db="EMBL/GenBank/DDBJ databases">
        <authorList>
            <person name="Tagini F."/>
        </authorList>
    </citation>
    <scope>NUCLEOTIDE SEQUENCE [LARGE SCALE GENOMIC DNA]</scope>
    <source>
        <strain evidence="11 12">MK13</strain>
    </source>
</reference>
<feature type="binding site" description="in other chain" evidence="9">
    <location>
        <begin position="179"/>
        <end position="181"/>
    </location>
    <ligand>
        <name>substrate</name>
        <note>ligand shared between dimeric partners</note>
    </ligand>
</feature>
<dbReference type="PROSITE" id="PS00433">
    <property type="entry name" value="PHOSPHOFRUCTOKINASE"/>
    <property type="match status" value="1"/>
</dbReference>
<feature type="binding site" description="in other chain" evidence="9">
    <location>
        <begin position="223"/>
        <end position="225"/>
    </location>
    <ligand>
        <name>substrate</name>
        <note>ligand shared between dimeric partners</note>
    </ligand>
</feature>
<comment type="pathway">
    <text evidence="2 9">Carbohydrate degradation; glycolysis; D-glyceraldehyde 3-phosphate and glycerone phosphate from D-glucose: step 3/4.</text>
</comment>
<feature type="domain" description="Phosphofructokinase" evidence="10">
    <location>
        <begin position="39"/>
        <end position="350"/>
    </location>
</feature>
<dbReference type="GO" id="GO:0005524">
    <property type="term" value="F:ATP binding"/>
    <property type="evidence" value="ECO:0007669"/>
    <property type="project" value="UniProtKB-KW"/>
</dbReference>
<feature type="site" description="Important for substrate specificity; cannot use PPi as phosphoryl donor" evidence="9">
    <location>
        <position position="158"/>
    </location>
</feature>
<evidence type="ECO:0000256" key="8">
    <source>
        <dbReference type="ARBA" id="ARBA00023152"/>
    </source>
</evidence>
<sequence>MAISSALSWRSTLAGQCLLHENPEFVWRKVRLVRSSIKRIALSTGGGDAPGLNAVIHAATLAARNRDWEVVGVRDGLNGLLLPGAYPDGGLMELTRDRVRGIIHQGGTIIGTTNRGNPTAYPVQQSDGTWIEMDRTKELLGRFEEHGIDALILVGGDGSMAIGQHLHNAGLRLVGVPKTIDNDLDKTTSTFGFDSAVDFASECIDRLFTTATSHGRIIVVEVMGRYAGWIALNAGMASGVHAILIPEIPFSLDPVAAVIRDRERHGAKFSIVCVAEGARPVGGEVSIVGKSVGQAERLGGIGAKVAAELERMTGREARTVVLGHLLRGGSPTSFDRLLGLRFGAAAVRALDEGHSGVMVALNPPTVDYVPLAEATHRQKTVPLDCDSILTARDMGINFGDEMPTHSAIGG</sequence>
<comment type="caution">
    <text evidence="9">Lacks conserved residue(s) required for the propagation of feature annotation.</text>
</comment>